<sequence>MNRQPIVVFPDSYPAALNVVGERITVLASRHDTGAHEVFLQQGPEGSGPPPHSHPWDEVFYVTQGEIAFGLGADQLVAVPGTMVQIPAGTPHWFRFGAGGGQMVSFTGKGNASAMFAHFDREIAPDAPDLGKLVAIAQAHGAKLEVPMPA</sequence>
<evidence type="ECO:0000259" key="1">
    <source>
        <dbReference type="Pfam" id="PF07883"/>
    </source>
</evidence>
<evidence type="ECO:0000313" key="2">
    <source>
        <dbReference type="EMBL" id="MBC5766442.1"/>
    </source>
</evidence>
<dbReference type="SUPFAM" id="SSF51182">
    <property type="entry name" value="RmlC-like cupins"/>
    <property type="match status" value="1"/>
</dbReference>
<evidence type="ECO:0000313" key="3">
    <source>
        <dbReference type="Proteomes" id="UP000596827"/>
    </source>
</evidence>
<dbReference type="EMBL" id="JACORU010000007">
    <property type="protein sequence ID" value="MBC5766442.1"/>
    <property type="molecule type" value="Genomic_DNA"/>
</dbReference>
<dbReference type="Proteomes" id="UP000596827">
    <property type="component" value="Unassembled WGS sequence"/>
</dbReference>
<protein>
    <submittedName>
        <fullName evidence="2">Cupin domain-containing protein</fullName>
    </submittedName>
</protein>
<dbReference type="Pfam" id="PF07883">
    <property type="entry name" value="Cupin_2"/>
    <property type="match status" value="1"/>
</dbReference>
<name>A0A923MCB9_9BURK</name>
<dbReference type="PANTHER" id="PTHR36440:SF1">
    <property type="entry name" value="PUTATIVE (AFU_ORTHOLOGUE AFUA_8G07350)-RELATED"/>
    <property type="match status" value="1"/>
</dbReference>
<dbReference type="Gene3D" id="2.60.120.10">
    <property type="entry name" value="Jelly Rolls"/>
    <property type="match status" value="1"/>
</dbReference>
<feature type="domain" description="Cupin type-2" evidence="1">
    <location>
        <begin position="44"/>
        <end position="95"/>
    </location>
</feature>
<dbReference type="InterPro" id="IPR053146">
    <property type="entry name" value="QDO-like"/>
</dbReference>
<keyword evidence="3" id="KW-1185">Reference proteome</keyword>
<accession>A0A923MCB9</accession>
<dbReference type="RefSeq" id="WP_187082939.1">
    <property type="nucleotide sequence ID" value="NZ_JACORU010000007.1"/>
</dbReference>
<gene>
    <name evidence="2" type="ORF">H8R02_18375</name>
</gene>
<reference evidence="2" key="1">
    <citation type="submission" date="2020-08" db="EMBL/GenBank/DDBJ databases">
        <title>Ramlibacter sp. GTP1 16S ribosomal RNA gene genome sequencing and assembly.</title>
        <authorList>
            <person name="Kang M."/>
        </authorList>
    </citation>
    <scope>NUCLEOTIDE SEQUENCE</scope>
    <source>
        <strain evidence="2">GTP1</strain>
    </source>
</reference>
<dbReference type="InterPro" id="IPR011051">
    <property type="entry name" value="RmlC_Cupin_sf"/>
</dbReference>
<organism evidence="2 3">
    <name type="scientific">Ramlibacter albus</name>
    <dbReference type="NCBI Taxonomy" id="2079448"/>
    <lineage>
        <taxon>Bacteria</taxon>
        <taxon>Pseudomonadati</taxon>
        <taxon>Pseudomonadota</taxon>
        <taxon>Betaproteobacteria</taxon>
        <taxon>Burkholderiales</taxon>
        <taxon>Comamonadaceae</taxon>
        <taxon>Ramlibacter</taxon>
    </lineage>
</organism>
<comment type="caution">
    <text evidence="2">The sequence shown here is derived from an EMBL/GenBank/DDBJ whole genome shotgun (WGS) entry which is preliminary data.</text>
</comment>
<dbReference type="AlphaFoldDB" id="A0A923MCB9"/>
<dbReference type="InterPro" id="IPR013096">
    <property type="entry name" value="Cupin_2"/>
</dbReference>
<dbReference type="PANTHER" id="PTHR36440">
    <property type="entry name" value="PUTATIVE (AFU_ORTHOLOGUE AFUA_8G07350)-RELATED"/>
    <property type="match status" value="1"/>
</dbReference>
<dbReference type="InterPro" id="IPR014710">
    <property type="entry name" value="RmlC-like_jellyroll"/>
</dbReference>
<proteinExistence type="predicted"/>